<reference evidence="1" key="1">
    <citation type="submission" date="2022-06" db="EMBL/GenBank/DDBJ databases">
        <authorList>
            <person name="Legras J.-L."/>
            <person name="Devillers H."/>
            <person name="Grondin C."/>
        </authorList>
    </citation>
    <scope>NUCLEOTIDE SEQUENCE</scope>
    <source>
        <strain evidence="1">CLIB 1444</strain>
    </source>
</reference>
<keyword evidence="2" id="KW-1185">Reference proteome</keyword>
<organism evidence="1 2">
    <name type="scientific">[Candida] jaroonii</name>
    <dbReference type="NCBI Taxonomy" id="467808"/>
    <lineage>
        <taxon>Eukaryota</taxon>
        <taxon>Fungi</taxon>
        <taxon>Dikarya</taxon>
        <taxon>Ascomycota</taxon>
        <taxon>Saccharomycotina</taxon>
        <taxon>Pichiomycetes</taxon>
        <taxon>Debaryomycetaceae</taxon>
        <taxon>Yamadazyma</taxon>
    </lineage>
</organism>
<evidence type="ECO:0000313" key="2">
    <source>
        <dbReference type="Proteomes" id="UP001152531"/>
    </source>
</evidence>
<proteinExistence type="predicted"/>
<protein>
    <submittedName>
        <fullName evidence="1">Uncharacterized protein</fullName>
    </submittedName>
</protein>
<dbReference type="EMBL" id="CALSDN010000006">
    <property type="protein sequence ID" value="CAH6721660.1"/>
    <property type="molecule type" value="Genomic_DNA"/>
</dbReference>
<sequence length="163" mass="19112">MDIFVAKLVKYDTELKELVEEYLENSIFTMGVCNHTTLTYLTLKTNLEFTDTQYKFMLGLNDTATHQLMYHGILVHIKIVANELFKYFKVSNLLELPLTNIKDIVYQIGLNFKDMFFVPITTTVYQSWSSPSPVVRYISRFNEMWIITSLLNREYGRIGNRGQ</sequence>
<evidence type="ECO:0000313" key="1">
    <source>
        <dbReference type="EMBL" id="CAH6721660.1"/>
    </source>
</evidence>
<dbReference type="Proteomes" id="UP001152531">
    <property type="component" value="Unassembled WGS sequence"/>
</dbReference>
<accession>A0ACA9Y9L3</accession>
<name>A0ACA9Y9L3_9ASCO</name>
<comment type="caution">
    <text evidence="1">The sequence shown here is derived from an EMBL/GenBank/DDBJ whole genome shotgun (WGS) entry which is preliminary data.</text>
</comment>
<gene>
    <name evidence="1" type="ORF">CLIB1444_06S07206</name>
</gene>